<dbReference type="InterPro" id="IPR050447">
    <property type="entry name" value="Erg6_SMT_methyltransf"/>
</dbReference>
<comment type="caution">
    <text evidence="3">The sequence shown here is derived from an EMBL/GenBank/DDBJ whole genome shotgun (WGS) entry which is preliminary data.</text>
</comment>
<protein>
    <submittedName>
        <fullName evidence="3">SAM-dependent methyltransferase</fullName>
    </submittedName>
</protein>
<proteinExistence type="predicted"/>
<dbReference type="Gene3D" id="3.40.50.150">
    <property type="entry name" value="Vaccinia Virus protein VP39"/>
    <property type="match status" value="1"/>
</dbReference>
<sequence>MTTKATDHRTVTDTQRKTWSRGDFHEIARHNVVMAERLCPAVGLHAGERVLDVACGSGTAALVAARHYAEVTGIDYVPDLLERARTRAAAEGYELDLRVADAQDLPFDDDNFDVVLSVYGVQFAPDQERAANELLRVCRPGGRIGLASPMPTGWSGDLFATHARHAPPPPGIESPLRWGTEDGMRQLLDHGVSALTSEPQPALQYYRSVEHAVEVFSTWFGPTLSALERVGPDGRDGLIRDLTEIFHRYNRATDGTAVVENTYLQTTARVAPA</sequence>
<dbReference type="GO" id="GO:0032259">
    <property type="term" value="P:methylation"/>
    <property type="evidence" value="ECO:0007669"/>
    <property type="project" value="UniProtKB-KW"/>
</dbReference>
<organism evidence="3 4">
    <name type="scientific">Lipingzhangella halophila</name>
    <dbReference type="NCBI Taxonomy" id="1783352"/>
    <lineage>
        <taxon>Bacteria</taxon>
        <taxon>Bacillati</taxon>
        <taxon>Actinomycetota</taxon>
        <taxon>Actinomycetes</taxon>
        <taxon>Streptosporangiales</taxon>
        <taxon>Nocardiopsidaceae</taxon>
        <taxon>Lipingzhangella</taxon>
    </lineage>
</organism>
<dbReference type="PANTHER" id="PTHR44068">
    <property type="entry name" value="ZGC:194242"/>
    <property type="match status" value="1"/>
</dbReference>
<dbReference type="InterPro" id="IPR029063">
    <property type="entry name" value="SAM-dependent_MTases_sf"/>
</dbReference>
<feature type="domain" description="Methyltransferase type 11" evidence="2">
    <location>
        <begin position="51"/>
        <end position="144"/>
    </location>
</feature>
<evidence type="ECO:0000256" key="1">
    <source>
        <dbReference type="ARBA" id="ARBA00022679"/>
    </source>
</evidence>
<evidence type="ECO:0000259" key="2">
    <source>
        <dbReference type="Pfam" id="PF08241"/>
    </source>
</evidence>
<evidence type="ECO:0000313" key="3">
    <source>
        <dbReference type="EMBL" id="MBB4930596.1"/>
    </source>
</evidence>
<keyword evidence="1 3" id="KW-0808">Transferase</keyword>
<name>A0A7W7RFR5_9ACTN</name>
<dbReference type="GO" id="GO:0008757">
    <property type="term" value="F:S-adenosylmethionine-dependent methyltransferase activity"/>
    <property type="evidence" value="ECO:0007669"/>
    <property type="project" value="InterPro"/>
</dbReference>
<dbReference type="AlphaFoldDB" id="A0A7W7RFR5"/>
<reference evidence="3 4" key="1">
    <citation type="submission" date="2020-08" db="EMBL/GenBank/DDBJ databases">
        <title>Sequencing the genomes of 1000 actinobacteria strains.</title>
        <authorList>
            <person name="Klenk H.-P."/>
        </authorList>
    </citation>
    <scope>NUCLEOTIDE SEQUENCE [LARGE SCALE GENOMIC DNA]</scope>
    <source>
        <strain evidence="3 4">DSM 102030</strain>
    </source>
</reference>
<dbReference type="PANTHER" id="PTHR44068:SF11">
    <property type="entry name" value="GERANYL DIPHOSPHATE 2-C-METHYLTRANSFERASE"/>
    <property type="match status" value="1"/>
</dbReference>
<dbReference type="CDD" id="cd02440">
    <property type="entry name" value="AdoMet_MTases"/>
    <property type="match status" value="1"/>
</dbReference>
<dbReference type="Proteomes" id="UP000523007">
    <property type="component" value="Unassembled WGS sequence"/>
</dbReference>
<gene>
    <name evidence="3" type="ORF">F4561_001416</name>
</gene>
<evidence type="ECO:0000313" key="4">
    <source>
        <dbReference type="Proteomes" id="UP000523007"/>
    </source>
</evidence>
<dbReference type="SUPFAM" id="SSF53335">
    <property type="entry name" value="S-adenosyl-L-methionine-dependent methyltransferases"/>
    <property type="match status" value="1"/>
</dbReference>
<keyword evidence="3" id="KW-0489">Methyltransferase</keyword>
<dbReference type="EMBL" id="JACHJT010000001">
    <property type="protein sequence ID" value="MBB4930596.1"/>
    <property type="molecule type" value="Genomic_DNA"/>
</dbReference>
<keyword evidence="4" id="KW-1185">Reference proteome</keyword>
<dbReference type="RefSeq" id="WP_184575909.1">
    <property type="nucleotide sequence ID" value="NZ_JACHJT010000001.1"/>
</dbReference>
<dbReference type="InterPro" id="IPR013216">
    <property type="entry name" value="Methyltransf_11"/>
</dbReference>
<dbReference type="Pfam" id="PF08241">
    <property type="entry name" value="Methyltransf_11"/>
    <property type="match status" value="1"/>
</dbReference>
<accession>A0A7W7RFR5</accession>